<keyword evidence="2" id="KW-1185">Reference proteome</keyword>
<evidence type="ECO:0000313" key="2">
    <source>
        <dbReference type="Proteomes" id="UP000462621"/>
    </source>
</evidence>
<reference evidence="1 2" key="1">
    <citation type="submission" date="2019-10" db="EMBL/GenBank/DDBJ databases">
        <title>Vibrio sp. nov. isolated from a shrimp pond.</title>
        <authorList>
            <person name="Gomez-Gil B."/>
            <person name="Enciso-Ibarra J."/>
            <person name="Enciso-Ibarra K."/>
            <person name="Bolan-Mejia C."/>
        </authorList>
    </citation>
    <scope>NUCLEOTIDE SEQUENCE [LARGE SCALE GENOMIC DNA]</scope>
    <source>
        <strain evidence="1 2">CAIM 722</strain>
    </source>
</reference>
<accession>A0A7X4LKJ2</accession>
<name>A0A7X4LKJ2_9VIBR</name>
<dbReference type="EMBL" id="WEKT01000015">
    <property type="protein sequence ID" value="MZI93604.1"/>
    <property type="molecule type" value="Genomic_DNA"/>
</dbReference>
<dbReference type="Proteomes" id="UP000462621">
    <property type="component" value="Unassembled WGS sequence"/>
</dbReference>
<sequence>MPIEYKTRVAHLIDSVAVEEAQELFEWIENTPASSINLKRCSHLHTSVLQTLMYDKPKITALPTDPLLLSWLVAADIVSQGD</sequence>
<protein>
    <submittedName>
        <fullName evidence="1">Uncharacterized protein</fullName>
    </submittedName>
</protein>
<dbReference type="RefSeq" id="WP_161155202.1">
    <property type="nucleotide sequence ID" value="NZ_WEKT01000015.1"/>
</dbReference>
<comment type="caution">
    <text evidence="1">The sequence shown here is derived from an EMBL/GenBank/DDBJ whole genome shotgun (WGS) entry which is preliminary data.</text>
</comment>
<gene>
    <name evidence="1" type="ORF">F9817_10380</name>
</gene>
<dbReference type="AlphaFoldDB" id="A0A7X4LKJ2"/>
<proteinExistence type="predicted"/>
<evidence type="ECO:0000313" key="1">
    <source>
        <dbReference type="EMBL" id="MZI93604.1"/>
    </source>
</evidence>
<organism evidence="1 2">
    <name type="scientific">Vibrio eleionomae</name>
    <dbReference type="NCBI Taxonomy" id="2653505"/>
    <lineage>
        <taxon>Bacteria</taxon>
        <taxon>Pseudomonadati</taxon>
        <taxon>Pseudomonadota</taxon>
        <taxon>Gammaproteobacteria</taxon>
        <taxon>Vibrionales</taxon>
        <taxon>Vibrionaceae</taxon>
        <taxon>Vibrio</taxon>
    </lineage>
</organism>